<comment type="caution">
    <text evidence="8">The sequence shown here is derived from an EMBL/GenBank/DDBJ whole genome shotgun (WGS) entry which is preliminary data.</text>
</comment>
<evidence type="ECO:0000256" key="4">
    <source>
        <dbReference type="ARBA" id="ARBA00022747"/>
    </source>
</evidence>
<dbReference type="Proteomes" id="UP001235849">
    <property type="component" value="Unassembled WGS sequence"/>
</dbReference>
<evidence type="ECO:0000256" key="5">
    <source>
        <dbReference type="PROSITE-ProRule" id="PRU01016"/>
    </source>
</evidence>
<evidence type="ECO:0000256" key="3">
    <source>
        <dbReference type="ARBA" id="ARBA00022691"/>
    </source>
</evidence>
<dbReference type="PANTHER" id="PTHR10629:SF52">
    <property type="entry name" value="DNA (CYTOSINE-5)-METHYLTRANSFERASE 1"/>
    <property type="match status" value="1"/>
</dbReference>
<dbReference type="PANTHER" id="PTHR10629">
    <property type="entry name" value="CYTOSINE-SPECIFIC METHYLTRANSFERASE"/>
    <property type="match status" value="1"/>
</dbReference>
<dbReference type="InterPro" id="IPR001525">
    <property type="entry name" value="C5_MeTfrase"/>
</dbReference>
<evidence type="ECO:0000313" key="9">
    <source>
        <dbReference type="Proteomes" id="UP001235849"/>
    </source>
</evidence>
<keyword evidence="3 5" id="KW-0949">S-adenosyl-L-methionine</keyword>
<dbReference type="InterPro" id="IPR029063">
    <property type="entry name" value="SAM-dependent_MTases_sf"/>
</dbReference>
<dbReference type="InterPro" id="IPR018117">
    <property type="entry name" value="C5_DNA_meth_AS"/>
</dbReference>
<accession>A0ABT7B5J2</accession>
<dbReference type="SUPFAM" id="SSF53335">
    <property type="entry name" value="S-adenosyl-L-methionine-dependent methyltransferases"/>
    <property type="match status" value="1"/>
</dbReference>
<dbReference type="PROSITE" id="PS00095">
    <property type="entry name" value="C5_MTASE_2"/>
    <property type="match status" value="1"/>
</dbReference>
<protein>
    <recommendedName>
        <fullName evidence="7">Cytosine-specific methyltransferase</fullName>
        <ecNumber evidence="7">2.1.1.37</ecNumber>
    </recommendedName>
</protein>
<dbReference type="Pfam" id="PF00145">
    <property type="entry name" value="DNA_methylase"/>
    <property type="match status" value="1"/>
</dbReference>
<dbReference type="PROSITE" id="PS00094">
    <property type="entry name" value="C5_MTASE_1"/>
    <property type="match status" value="1"/>
</dbReference>
<dbReference type="NCBIfam" id="TIGR00675">
    <property type="entry name" value="dcm"/>
    <property type="match status" value="1"/>
</dbReference>
<organism evidence="8 9">
    <name type="scientific">Roseofilum capinflatum BLCC-M114</name>
    <dbReference type="NCBI Taxonomy" id="3022440"/>
    <lineage>
        <taxon>Bacteria</taxon>
        <taxon>Bacillati</taxon>
        <taxon>Cyanobacteriota</taxon>
        <taxon>Cyanophyceae</taxon>
        <taxon>Desertifilales</taxon>
        <taxon>Desertifilaceae</taxon>
        <taxon>Roseofilum</taxon>
        <taxon>Roseofilum capinflatum</taxon>
    </lineage>
</organism>
<dbReference type="PRINTS" id="PR00105">
    <property type="entry name" value="C5METTRFRASE"/>
</dbReference>
<comment type="catalytic activity">
    <reaction evidence="7">
        <text>a 2'-deoxycytidine in DNA + S-adenosyl-L-methionine = a 5-methyl-2'-deoxycytidine in DNA + S-adenosyl-L-homocysteine + H(+)</text>
        <dbReference type="Rhea" id="RHEA:13681"/>
        <dbReference type="Rhea" id="RHEA-COMP:11369"/>
        <dbReference type="Rhea" id="RHEA-COMP:11370"/>
        <dbReference type="ChEBI" id="CHEBI:15378"/>
        <dbReference type="ChEBI" id="CHEBI:57856"/>
        <dbReference type="ChEBI" id="CHEBI:59789"/>
        <dbReference type="ChEBI" id="CHEBI:85452"/>
        <dbReference type="ChEBI" id="CHEBI:85454"/>
        <dbReference type="EC" id="2.1.1.37"/>
    </reaction>
</comment>
<dbReference type="RefSeq" id="WP_283766758.1">
    <property type="nucleotide sequence ID" value="NZ_JAQOSO010000055.1"/>
</dbReference>
<reference evidence="8 9" key="1">
    <citation type="submission" date="2023-01" db="EMBL/GenBank/DDBJ databases">
        <title>Novel diversity within Roseofilum (Cyanobacteria; Desertifilaceae) from marine benthic mats with descriptions of four novel species.</title>
        <authorList>
            <person name="Wang Y."/>
            <person name="Berthold D.E."/>
            <person name="Hu J."/>
            <person name="Lefler F.W."/>
            <person name="Laughinghouse H.D. IV."/>
        </authorList>
    </citation>
    <scope>NUCLEOTIDE SEQUENCE [LARGE SCALE GENOMIC DNA]</scope>
    <source>
        <strain evidence="8 9">BLCC-M114</strain>
    </source>
</reference>
<gene>
    <name evidence="8" type="ORF">PMG25_10035</name>
</gene>
<evidence type="ECO:0000256" key="6">
    <source>
        <dbReference type="RuleBase" id="RU000416"/>
    </source>
</evidence>
<evidence type="ECO:0000313" key="8">
    <source>
        <dbReference type="EMBL" id="MDJ1174429.1"/>
    </source>
</evidence>
<dbReference type="CDD" id="cd00315">
    <property type="entry name" value="Cyt_C5_DNA_methylase"/>
    <property type="match status" value="1"/>
</dbReference>
<feature type="active site" evidence="5">
    <location>
        <position position="74"/>
    </location>
</feature>
<dbReference type="InterPro" id="IPR031303">
    <property type="entry name" value="C5_meth_CS"/>
</dbReference>
<dbReference type="EC" id="2.1.1.37" evidence="7"/>
<dbReference type="GO" id="GO:0008168">
    <property type="term" value="F:methyltransferase activity"/>
    <property type="evidence" value="ECO:0007669"/>
    <property type="project" value="UniProtKB-KW"/>
</dbReference>
<dbReference type="EMBL" id="JAQOSO010000055">
    <property type="protein sequence ID" value="MDJ1174429.1"/>
    <property type="molecule type" value="Genomic_DNA"/>
</dbReference>
<dbReference type="GO" id="GO:0032259">
    <property type="term" value="P:methylation"/>
    <property type="evidence" value="ECO:0007669"/>
    <property type="project" value="UniProtKB-KW"/>
</dbReference>
<name>A0ABT7B5J2_9CYAN</name>
<dbReference type="InterPro" id="IPR050390">
    <property type="entry name" value="C5-Methyltransferase"/>
</dbReference>
<comment type="similarity">
    <text evidence="5 6">Belongs to the class I-like SAM-binding methyltransferase superfamily. C5-methyltransferase family.</text>
</comment>
<keyword evidence="1 5" id="KW-0489">Methyltransferase</keyword>
<dbReference type="Gene3D" id="3.40.50.150">
    <property type="entry name" value="Vaccinia Virus protein VP39"/>
    <property type="match status" value="1"/>
</dbReference>
<keyword evidence="4" id="KW-0680">Restriction system</keyword>
<dbReference type="PROSITE" id="PS51679">
    <property type="entry name" value="SAM_MT_C5"/>
    <property type="match status" value="1"/>
</dbReference>
<evidence type="ECO:0000256" key="7">
    <source>
        <dbReference type="RuleBase" id="RU000417"/>
    </source>
</evidence>
<keyword evidence="2 5" id="KW-0808">Transferase</keyword>
<sequence>MKTVDLFAGCGGMSLGFQNAGFNLVAAFDIWDKAIQTYQENFDHPIFKKDLADPDAYKMVSYFQPEMIIGGPPCQDFSSAGKRDESLGRANLTLSFANIIVQLKPQWFVMENVARISKSNTLKIAYNHFKEVGYGLTSCILDASYCRVPQTRKRYILIGHLQGKDDALQPILEKNKSEKPMTVFDYLGDSLGLQYFYRHPRSYQRRGVFSIYEPSPTIRGVNRPVPKTYQKHPGDAGEIDQNLRALTTLERSYLQTFPTTFKFQGNKSELEQMIGNAVPVKLAEYVALCIASLNELCNGKCPLPKSLSHGRGTFPLLLREKGAGG</sequence>
<proteinExistence type="inferred from homology"/>
<dbReference type="Gene3D" id="3.90.120.10">
    <property type="entry name" value="DNA Methylase, subunit A, domain 2"/>
    <property type="match status" value="1"/>
</dbReference>
<keyword evidence="9" id="KW-1185">Reference proteome</keyword>
<evidence type="ECO:0000256" key="1">
    <source>
        <dbReference type="ARBA" id="ARBA00022603"/>
    </source>
</evidence>
<evidence type="ECO:0000256" key="2">
    <source>
        <dbReference type="ARBA" id="ARBA00022679"/>
    </source>
</evidence>